<keyword evidence="2" id="KW-0677">Repeat</keyword>
<evidence type="ECO:0000313" key="5">
    <source>
        <dbReference type="Proteomes" id="UP000615446"/>
    </source>
</evidence>
<dbReference type="InterPro" id="IPR036300">
    <property type="entry name" value="MIR_dom_sf"/>
</dbReference>
<comment type="caution">
    <text evidence="4">The sequence shown here is derived from an EMBL/GenBank/DDBJ whole genome shotgun (WGS) entry which is preliminary data.</text>
</comment>
<sequence length="574" mass="66646">MEPVEYDETIHPEVWLNKIKACCYKNKIGDIIGFCKYMIHPSIDVSKASTFDEILNILKSDALFTLFKYSVKEKLQMLKFDHKNDDHIRFISIFRKYCYEAEINDVKEQKNLLLKKISKDSFQYCFINSNLEKIKSLNDLVIYFNQSFLEQRESIHFGSCITLKHVATGKYLTSSDVQYKTGSERNIVFASQTLSNPYSLWNISNPDQKDDNRPVIYGKSKFYLINKSVDKCLVISHGHKSPSTGNWEVRCFDSRYMYLTNGDSTNNNSTYIKSKEIINIYDKDNYILRSHEFPFTINNDTYQEVVGHKERIDGNDKWCIELHSKIENHGTIHPEVWLNEIKTYCYKNQIKKKEDIIEFCKSMIHPSINVSKASTFDEIMNILKITYFNRSLLEERKLIHSGSCVTLKHVATEKYLTSCNISYKTGSGRSIVFTSQTLSNPNSLWIIKSLDDSNEKNESNLIICGKSKVYLINKGTDEGMVISENYKSPSTGNWEVGCVGTHYKYLMQSDSISNDGTYIRSKEIINIYDAESNFILRSHEYPFTIDDETYQEVVGHEGRIDGNDKWCIELFEDE</sequence>
<proteinExistence type="predicted"/>
<gene>
    <name evidence="4" type="ORF">RCL2_002156300</name>
</gene>
<dbReference type="PROSITE" id="PS50919">
    <property type="entry name" value="MIR"/>
    <property type="match status" value="3"/>
</dbReference>
<dbReference type="AlphaFoldDB" id="A0A8H3QW96"/>
<dbReference type="PANTHER" id="PTHR46809">
    <property type="entry name" value="STROMAL CELL-DERIVED FACTOR 2-LIKE PROTEIN"/>
    <property type="match status" value="1"/>
</dbReference>
<dbReference type="Gene3D" id="2.80.10.50">
    <property type="match status" value="4"/>
</dbReference>
<evidence type="ECO:0000313" key="4">
    <source>
        <dbReference type="EMBL" id="GES94865.1"/>
    </source>
</evidence>
<dbReference type="EMBL" id="BLAL01000239">
    <property type="protein sequence ID" value="GES94865.1"/>
    <property type="molecule type" value="Genomic_DNA"/>
</dbReference>
<name>A0A8H3QW96_9GLOM</name>
<feature type="domain" description="MIR" evidence="3">
    <location>
        <begin position="396"/>
        <end position="450"/>
    </location>
</feature>
<feature type="domain" description="MIR" evidence="3">
    <location>
        <begin position="152"/>
        <end position="206"/>
    </location>
</feature>
<dbReference type="PANTHER" id="PTHR46809:SF2">
    <property type="entry name" value="GH21273P"/>
    <property type="match status" value="1"/>
</dbReference>
<dbReference type="SUPFAM" id="SSF82109">
    <property type="entry name" value="MIR domain"/>
    <property type="match status" value="2"/>
</dbReference>
<dbReference type="OrthoDB" id="5588846at2759"/>
<feature type="domain" description="MIR" evidence="3">
    <location>
        <begin position="516"/>
        <end position="571"/>
    </location>
</feature>
<evidence type="ECO:0000259" key="3">
    <source>
        <dbReference type="PROSITE" id="PS50919"/>
    </source>
</evidence>
<reference evidence="4" key="1">
    <citation type="submission" date="2019-10" db="EMBL/GenBank/DDBJ databases">
        <title>Conservation and host-specific expression of non-tandemly repeated heterogenous ribosome RNA gene in arbuscular mycorrhizal fungi.</title>
        <authorList>
            <person name="Maeda T."/>
            <person name="Kobayashi Y."/>
            <person name="Nakagawa T."/>
            <person name="Ezawa T."/>
            <person name="Yamaguchi K."/>
            <person name="Bino T."/>
            <person name="Nishimoto Y."/>
            <person name="Shigenobu S."/>
            <person name="Kawaguchi M."/>
        </authorList>
    </citation>
    <scope>NUCLEOTIDE SEQUENCE</scope>
    <source>
        <strain evidence="4">HR1</strain>
    </source>
</reference>
<keyword evidence="1" id="KW-0732">Signal</keyword>
<protein>
    <recommendedName>
        <fullName evidence="3">MIR domain-containing protein</fullName>
    </recommendedName>
</protein>
<dbReference type="CDD" id="cd23263">
    <property type="entry name" value="beta-trefoil_MIR"/>
    <property type="match status" value="2"/>
</dbReference>
<evidence type="ECO:0000256" key="1">
    <source>
        <dbReference type="ARBA" id="ARBA00022729"/>
    </source>
</evidence>
<dbReference type="SMART" id="SM00472">
    <property type="entry name" value="MIR"/>
    <property type="match status" value="3"/>
</dbReference>
<organism evidence="4 5">
    <name type="scientific">Rhizophagus clarus</name>
    <dbReference type="NCBI Taxonomy" id="94130"/>
    <lineage>
        <taxon>Eukaryota</taxon>
        <taxon>Fungi</taxon>
        <taxon>Fungi incertae sedis</taxon>
        <taxon>Mucoromycota</taxon>
        <taxon>Glomeromycotina</taxon>
        <taxon>Glomeromycetes</taxon>
        <taxon>Glomerales</taxon>
        <taxon>Glomeraceae</taxon>
        <taxon>Rhizophagus</taxon>
    </lineage>
</organism>
<evidence type="ECO:0000256" key="2">
    <source>
        <dbReference type="ARBA" id="ARBA00022737"/>
    </source>
</evidence>
<dbReference type="Proteomes" id="UP000615446">
    <property type="component" value="Unassembled WGS sequence"/>
</dbReference>
<dbReference type="InterPro" id="IPR016093">
    <property type="entry name" value="MIR_motif"/>
</dbReference>
<accession>A0A8H3QW96</accession>